<protein>
    <recommendedName>
        <fullName evidence="8">BED-type domain-containing protein</fullName>
    </recommendedName>
</protein>
<evidence type="ECO:0000313" key="7">
    <source>
        <dbReference type="EMBL" id="MPA55023.1"/>
    </source>
</evidence>
<evidence type="ECO:0000256" key="4">
    <source>
        <dbReference type="ARBA" id="ARBA00022833"/>
    </source>
</evidence>
<dbReference type="PANTHER" id="PTHR46481">
    <property type="entry name" value="ZINC FINGER BED DOMAIN-CONTAINING PROTEIN 4"/>
    <property type="match status" value="1"/>
</dbReference>
<keyword evidence="2" id="KW-0479">Metal-binding</keyword>
<dbReference type="EMBL" id="GHES01024464">
    <property type="protein sequence ID" value="MPA55023.1"/>
    <property type="molecule type" value="Transcribed_RNA"/>
</dbReference>
<gene>
    <name evidence="7" type="ORF">Din_024464</name>
</gene>
<name>A0A5B7AIU7_DAVIN</name>
<evidence type="ECO:0000256" key="1">
    <source>
        <dbReference type="ARBA" id="ARBA00004123"/>
    </source>
</evidence>
<feature type="compositionally biased region" description="Polar residues" evidence="6">
    <location>
        <begin position="1"/>
        <end position="15"/>
    </location>
</feature>
<evidence type="ECO:0000256" key="5">
    <source>
        <dbReference type="ARBA" id="ARBA00023242"/>
    </source>
</evidence>
<dbReference type="GO" id="GO:0005634">
    <property type="term" value="C:nucleus"/>
    <property type="evidence" value="ECO:0007669"/>
    <property type="project" value="UniProtKB-SubCell"/>
</dbReference>
<evidence type="ECO:0008006" key="8">
    <source>
        <dbReference type="Google" id="ProtNLM"/>
    </source>
</evidence>
<dbReference type="AlphaFoldDB" id="A0A5B7AIU7"/>
<dbReference type="InterPro" id="IPR052035">
    <property type="entry name" value="ZnF_BED_domain_contain"/>
</dbReference>
<keyword evidence="4" id="KW-0862">Zinc</keyword>
<evidence type="ECO:0000256" key="3">
    <source>
        <dbReference type="ARBA" id="ARBA00022771"/>
    </source>
</evidence>
<dbReference type="SMART" id="SM00614">
    <property type="entry name" value="ZnF_BED"/>
    <property type="match status" value="1"/>
</dbReference>
<keyword evidence="3" id="KW-0863">Zinc-finger</keyword>
<keyword evidence="5" id="KW-0539">Nucleus</keyword>
<dbReference type="PANTHER" id="PTHR46481:SF10">
    <property type="entry name" value="ZINC FINGER BED DOMAIN-CONTAINING PROTEIN 39"/>
    <property type="match status" value="1"/>
</dbReference>
<dbReference type="GO" id="GO:0008270">
    <property type="term" value="F:zinc ion binding"/>
    <property type="evidence" value="ECO:0007669"/>
    <property type="project" value="UniProtKB-KW"/>
</dbReference>
<dbReference type="InterPro" id="IPR012337">
    <property type="entry name" value="RNaseH-like_sf"/>
</dbReference>
<comment type="subcellular location">
    <subcellularLocation>
        <location evidence="1">Nucleus</location>
    </subcellularLocation>
</comment>
<accession>A0A5B7AIU7</accession>
<evidence type="ECO:0000256" key="2">
    <source>
        <dbReference type="ARBA" id="ARBA00022723"/>
    </source>
</evidence>
<evidence type="ECO:0000256" key="6">
    <source>
        <dbReference type="SAM" id="MobiDB-lite"/>
    </source>
</evidence>
<sequence>MSTRQPEFTPPQQDSGVPFLCEESSTSPLMEDINYDAINVEGSSTDDEGNNRNDGGNNGNGENGNNDNQNENDNGNAYQRKGRKRTSTVWNEFKEVVTKEGIKKMKCIYCVQLFVIPPTGATTQFHRHLTRCTQRQLAKKKQKMLSVEKNEDDSVTTVSNFKYDYAKVRELASHMILYHEYPFLQMEHVLFNKFMRANTPNWKKITRTTAKNDCRATYEIEKKKLKTLLKSVNRVNITTDMWKSGNQKIGYMVVTGHFIDSEWRLQKRVLNFFNVPPPHSGVIIADALQKCFIEWGIEDKVSTITVDNAKYNDTAVRILKDNFSLKKKLAFAGKIFHARCCAHIINLMVQDGIKEIGDIVDIVREAVKYLNASEARLIQFSGIAKQLQLSSKKLILDCPTRWNSTYLMLAAALKFREVFPRYQDRDPGFSYVPSLEDWIKVEHLCQFLGLFHVVTNLISGSEYPTANLFLP</sequence>
<feature type="compositionally biased region" description="Low complexity" evidence="6">
    <location>
        <begin position="63"/>
        <end position="76"/>
    </location>
</feature>
<feature type="region of interest" description="Disordered" evidence="6">
    <location>
        <begin position="1"/>
        <end position="84"/>
    </location>
</feature>
<reference evidence="7" key="1">
    <citation type="submission" date="2019-08" db="EMBL/GenBank/DDBJ databases">
        <title>Reference gene set and small RNA set construction with multiple tissues from Davidia involucrata Baill.</title>
        <authorList>
            <person name="Yang H."/>
            <person name="Zhou C."/>
            <person name="Li G."/>
            <person name="Wang J."/>
            <person name="Gao P."/>
            <person name="Wang M."/>
            <person name="Wang R."/>
            <person name="Zhao Y."/>
        </authorList>
    </citation>
    <scope>NUCLEOTIDE SEQUENCE</scope>
    <source>
        <tissue evidence="7">Mixed with DoveR01_LX</tissue>
    </source>
</reference>
<dbReference type="SUPFAM" id="SSF53098">
    <property type="entry name" value="Ribonuclease H-like"/>
    <property type="match status" value="1"/>
</dbReference>
<organism evidence="7">
    <name type="scientific">Davidia involucrata</name>
    <name type="common">Dove tree</name>
    <dbReference type="NCBI Taxonomy" id="16924"/>
    <lineage>
        <taxon>Eukaryota</taxon>
        <taxon>Viridiplantae</taxon>
        <taxon>Streptophyta</taxon>
        <taxon>Embryophyta</taxon>
        <taxon>Tracheophyta</taxon>
        <taxon>Spermatophyta</taxon>
        <taxon>Magnoliopsida</taxon>
        <taxon>eudicotyledons</taxon>
        <taxon>Gunneridae</taxon>
        <taxon>Pentapetalae</taxon>
        <taxon>asterids</taxon>
        <taxon>Cornales</taxon>
        <taxon>Nyssaceae</taxon>
        <taxon>Davidia</taxon>
    </lineage>
</organism>
<proteinExistence type="predicted"/>